<organism evidence="2 3">
    <name type="scientific">Prevotella illustrans</name>
    <dbReference type="NCBI Taxonomy" id="2800387"/>
    <lineage>
        <taxon>Bacteria</taxon>
        <taxon>Pseudomonadati</taxon>
        <taxon>Bacteroidota</taxon>
        <taxon>Bacteroidia</taxon>
        <taxon>Bacteroidales</taxon>
        <taxon>Prevotellaceae</taxon>
        <taxon>Prevotella</taxon>
    </lineage>
</organism>
<feature type="chain" id="PRO_5045284307" evidence="1">
    <location>
        <begin position="21"/>
        <end position="155"/>
    </location>
</feature>
<name>A0ABS3M5L9_9BACT</name>
<dbReference type="RefSeq" id="WP_107581196.1">
    <property type="nucleotide sequence ID" value="NZ_JAERMS010000015.1"/>
</dbReference>
<comment type="caution">
    <text evidence="2">The sequence shown here is derived from an EMBL/GenBank/DDBJ whole genome shotgun (WGS) entry which is preliminary data.</text>
</comment>
<evidence type="ECO:0000313" key="3">
    <source>
        <dbReference type="Proteomes" id="UP000664265"/>
    </source>
</evidence>
<evidence type="ECO:0000256" key="1">
    <source>
        <dbReference type="SAM" id="SignalP"/>
    </source>
</evidence>
<accession>A0ABS3M5L9</accession>
<dbReference type="NCBIfam" id="TIGR03511">
    <property type="entry name" value="GldH_lipo"/>
    <property type="match status" value="1"/>
</dbReference>
<dbReference type="Proteomes" id="UP000664265">
    <property type="component" value="Unassembled WGS sequence"/>
</dbReference>
<feature type="signal peptide" evidence="1">
    <location>
        <begin position="1"/>
        <end position="20"/>
    </location>
</feature>
<dbReference type="PROSITE" id="PS51257">
    <property type="entry name" value="PROKAR_LIPOPROTEIN"/>
    <property type="match status" value="1"/>
</dbReference>
<reference evidence="2 3" key="1">
    <citation type="submission" date="2021-01" db="EMBL/GenBank/DDBJ databases">
        <title>Prevotella A2931 sp. nov.</title>
        <authorList>
            <person name="Buhl M."/>
            <person name="Oberhettinger P."/>
        </authorList>
    </citation>
    <scope>NUCLEOTIDE SEQUENCE [LARGE SCALE GENOMIC DNA]</scope>
    <source>
        <strain evidence="2 3">A2931</strain>
    </source>
</reference>
<dbReference type="EMBL" id="JAERMS010000015">
    <property type="protein sequence ID" value="MBO1363410.1"/>
    <property type="molecule type" value="Genomic_DNA"/>
</dbReference>
<gene>
    <name evidence="2" type="ORF">JHU38_06420</name>
</gene>
<evidence type="ECO:0000313" key="2">
    <source>
        <dbReference type="EMBL" id="MBO1363410.1"/>
    </source>
</evidence>
<dbReference type="Pfam" id="PF14109">
    <property type="entry name" value="GldH_lipo"/>
    <property type="match status" value="1"/>
</dbReference>
<proteinExistence type="predicted"/>
<keyword evidence="3" id="KW-1185">Reference proteome</keyword>
<keyword evidence="2" id="KW-0449">Lipoprotein</keyword>
<keyword evidence="1" id="KW-0732">Signal</keyword>
<dbReference type="InterPro" id="IPR020018">
    <property type="entry name" value="Motility-assoc_lipoprot_GldH"/>
</dbReference>
<sequence length="155" mass="17439">MKSSLAITSVAILMMAFAIACTDNRVYDRYAHTPVNGWEKNDTLVFNLQRMAVAGEYASELGLRITNDYPFMGLTLIVEQTVYPSHRQYVDTLNCKLMDVKGNSIGVGLSYHQYAFPIATLSLHAADSIVVKVRHDMKREILPGISDIGYQLRRH</sequence>
<protein>
    <submittedName>
        <fullName evidence="2">Gliding motility lipoprotein GldH</fullName>
    </submittedName>
</protein>